<dbReference type="PRINTS" id="PR00024">
    <property type="entry name" value="HOMEOBOX"/>
</dbReference>
<dbReference type="EMBL" id="LWCA01000012">
    <property type="protein sequence ID" value="OAF71971.1"/>
    <property type="molecule type" value="Genomic_DNA"/>
</dbReference>
<dbReference type="Gene3D" id="1.10.10.60">
    <property type="entry name" value="Homeodomain-like"/>
    <property type="match status" value="1"/>
</dbReference>
<dbReference type="AlphaFoldDB" id="A0A177BEG7"/>
<dbReference type="PROSITE" id="PS00027">
    <property type="entry name" value="HOMEOBOX_1"/>
    <property type="match status" value="1"/>
</dbReference>
<accession>A0A177BEG7</accession>
<keyword evidence="8" id="KW-1185">Reference proteome</keyword>
<dbReference type="InterPro" id="IPR020479">
    <property type="entry name" value="HD_metazoa"/>
</dbReference>
<feature type="DNA-binding region" description="Homeobox" evidence="4">
    <location>
        <begin position="105"/>
        <end position="164"/>
    </location>
</feature>
<dbReference type="PANTHER" id="PTHR24331">
    <property type="entry name" value="DBX"/>
    <property type="match status" value="1"/>
</dbReference>
<name>A0A177BEG7_9BILA</name>
<dbReference type="OrthoDB" id="6159439at2759"/>
<comment type="subcellular location">
    <subcellularLocation>
        <location evidence="4 5">Nucleus</location>
    </subcellularLocation>
</comment>
<dbReference type="Proteomes" id="UP000078046">
    <property type="component" value="Unassembled WGS sequence"/>
</dbReference>
<dbReference type="GO" id="GO:0003677">
    <property type="term" value="F:DNA binding"/>
    <property type="evidence" value="ECO:0007669"/>
    <property type="project" value="UniProtKB-UniRule"/>
</dbReference>
<dbReference type="GO" id="GO:0005634">
    <property type="term" value="C:nucleus"/>
    <property type="evidence" value="ECO:0007669"/>
    <property type="project" value="UniProtKB-SubCell"/>
</dbReference>
<evidence type="ECO:0000256" key="3">
    <source>
        <dbReference type="ARBA" id="ARBA00023242"/>
    </source>
</evidence>
<dbReference type="CDD" id="cd00086">
    <property type="entry name" value="homeodomain"/>
    <property type="match status" value="1"/>
</dbReference>
<dbReference type="Pfam" id="PF00046">
    <property type="entry name" value="Homeodomain"/>
    <property type="match status" value="1"/>
</dbReference>
<evidence type="ECO:0000256" key="5">
    <source>
        <dbReference type="RuleBase" id="RU000682"/>
    </source>
</evidence>
<dbReference type="PROSITE" id="PS50071">
    <property type="entry name" value="HOMEOBOX_2"/>
    <property type="match status" value="1"/>
</dbReference>
<keyword evidence="3 4" id="KW-0539">Nucleus</keyword>
<protein>
    <recommendedName>
        <fullName evidence="6">Homeobox domain-containing protein</fullName>
    </recommendedName>
</protein>
<dbReference type="SMART" id="SM00389">
    <property type="entry name" value="HOX"/>
    <property type="match status" value="1"/>
</dbReference>
<evidence type="ECO:0000313" key="8">
    <source>
        <dbReference type="Proteomes" id="UP000078046"/>
    </source>
</evidence>
<reference evidence="7 8" key="1">
    <citation type="submission" date="2016-04" db="EMBL/GenBank/DDBJ databases">
        <title>The genome of Intoshia linei affirms orthonectids as highly simplified spiralians.</title>
        <authorList>
            <person name="Mikhailov K.V."/>
            <person name="Slusarev G.S."/>
            <person name="Nikitin M.A."/>
            <person name="Logacheva M.D."/>
            <person name="Penin A."/>
            <person name="Aleoshin V."/>
            <person name="Panchin Y.V."/>
        </authorList>
    </citation>
    <scope>NUCLEOTIDE SEQUENCE [LARGE SCALE GENOMIC DNA]</scope>
    <source>
        <strain evidence="7">Intl2013</strain>
        <tissue evidence="7">Whole animal</tissue>
    </source>
</reference>
<evidence type="ECO:0000256" key="2">
    <source>
        <dbReference type="ARBA" id="ARBA00023155"/>
    </source>
</evidence>
<keyword evidence="1 4" id="KW-0238">DNA-binding</keyword>
<sequence length="175" mass="21122">MEDVFKIKTFSNFSIDRILSDNFNSKSIMSNNVNSQDLNISALKNLNFEQYFNLINSLYSHVPNYSQLHNIQNLQLQNIQRGMKVNPYITAQYILNEYKTKPKRIYFRRAVFSESQRNGLEEIFKKQRYITRCERKLLAQKLDLNDSQIKIWFQNRRMKWRSKKEYKCENQSVNV</sequence>
<organism evidence="7 8">
    <name type="scientific">Intoshia linei</name>
    <dbReference type="NCBI Taxonomy" id="1819745"/>
    <lineage>
        <taxon>Eukaryota</taxon>
        <taxon>Metazoa</taxon>
        <taxon>Spiralia</taxon>
        <taxon>Lophotrochozoa</taxon>
        <taxon>Mesozoa</taxon>
        <taxon>Orthonectida</taxon>
        <taxon>Rhopaluridae</taxon>
        <taxon>Intoshia</taxon>
    </lineage>
</organism>
<comment type="caution">
    <text evidence="7">The sequence shown here is derived from an EMBL/GenBank/DDBJ whole genome shotgun (WGS) entry which is preliminary data.</text>
</comment>
<proteinExistence type="predicted"/>
<dbReference type="InterPro" id="IPR001356">
    <property type="entry name" value="HD"/>
</dbReference>
<dbReference type="GO" id="GO:0000981">
    <property type="term" value="F:DNA-binding transcription factor activity, RNA polymerase II-specific"/>
    <property type="evidence" value="ECO:0007669"/>
    <property type="project" value="InterPro"/>
</dbReference>
<dbReference type="SUPFAM" id="SSF46689">
    <property type="entry name" value="Homeodomain-like"/>
    <property type="match status" value="1"/>
</dbReference>
<evidence type="ECO:0000259" key="6">
    <source>
        <dbReference type="PROSITE" id="PS50071"/>
    </source>
</evidence>
<evidence type="ECO:0000256" key="1">
    <source>
        <dbReference type="ARBA" id="ARBA00023125"/>
    </source>
</evidence>
<evidence type="ECO:0000313" key="7">
    <source>
        <dbReference type="EMBL" id="OAF71971.1"/>
    </source>
</evidence>
<feature type="domain" description="Homeobox" evidence="6">
    <location>
        <begin position="103"/>
        <end position="163"/>
    </location>
</feature>
<evidence type="ECO:0000256" key="4">
    <source>
        <dbReference type="PROSITE-ProRule" id="PRU00108"/>
    </source>
</evidence>
<dbReference type="InterPro" id="IPR051662">
    <property type="entry name" value="H2.0_Homeobox_NeuralPatt"/>
</dbReference>
<dbReference type="InterPro" id="IPR017970">
    <property type="entry name" value="Homeobox_CS"/>
</dbReference>
<keyword evidence="2 4" id="KW-0371">Homeobox</keyword>
<gene>
    <name evidence="7" type="ORF">A3Q56_00262</name>
</gene>
<dbReference type="PANTHER" id="PTHR24331:SF0">
    <property type="entry name" value="DBX"/>
    <property type="match status" value="1"/>
</dbReference>
<dbReference type="InterPro" id="IPR009057">
    <property type="entry name" value="Homeodomain-like_sf"/>
</dbReference>